<dbReference type="AlphaFoldDB" id="A0A1Y0IT57"/>
<dbReference type="GO" id="GO:0003700">
    <property type="term" value="F:DNA-binding transcription factor activity"/>
    <property type="evidence" value="ECO:0007669"/>
    <property type="project" value="InterPro"/>
</dbReference>
<evidence type="ECO:0000313" key="4">
    <source>
        <dbReference type="Proteomes" id="UP000195437"/>
    </source>
</evidence>
<dbReference type="GO" id="GO:0032791">
    <property type="term" value="F:lead ion binding"/>
    <property type="evidence" value="ECO:0007669"/>
    <property type="project" value="TreeGrafter"/>
</dbReference>
<gene>
    <name evidence="3" type="ORF">CBW65_03900</name>
</gene>
<keyword evidence="4" id="KW-1185">Reference proteome</keyword>
<dbReference type="InterPro" id="IPR052543">
    <property type="entry name" value="HTH_Metal-responsive_Reg"/>
</dbReference>
<dbReference type="PANTHER" id="PTHR39168:SF1">
    <property type="entry name" value="TRANSCRIPTIONAL REGULATORY PROTEIN"/>
    <property type="match status" value="1"/>
</dbReference>
<reference evidence="4" key="1">
    <citation type="submission" date="2017-05" db="EMBL/GenBank/DDBJ databases">
        <authorList>
            <person name="Sung H."/>
        </authorList>
    </citation>
    <scope>NUCLEOTIDE SEQUENCE [LARGE SCALE GENOMIC DNA]</scope>
    <source>
        <strain evidence="4">AR23208</strain>
    </source>
</reference>
<dbReference type="OrthoDB" id="9797716at2"/>
<dbReference type="RefSeq" id="WP_087459111.1">
    <property type="nucleotide sequence ID" value="NZ_CP021434.1"/>
</dbReference>
<keyword evidence="1" id="KW-0238">DNA-binding</keyword>
<dbReference type="InterPro" id="IPR036390">
    <property type="entry name" value="WH_DNA-bd_sf"/>
</dbReference>
<dbReference type="GO" id="GO:0003677">
    <property type="term" value="F:DNA binding"/>
    <property type="evidence" value="ECO:0007669"/>
    <property type="project" value="UniProtKB-KW"/>
</dbReference>
<dbReference type="KEGG" id="tum:CBW65_03900"/>
<dbReference type="InterPro" id="IPR011991">
    <property type="entry name" value="ArsR-like_HTH"/>
</dbReference>
<accession>A0A1Y0IT57</accession>
<sequence>MNAYPDFSSIASLLGDPTRATVLEVPSDGRALPASDLARHAGVTPQTISAHLGKLMDGGLLLQETHGRHRYYKLSGPDVGHAIEALSLLAPPVKVRSLRQSAELEKLRTARTCYDHLAGQFGVDLTQALLDNQWLIESEQGYQVTERGGAHLQEWGVDWRELQNRRRNFAKPCLDWSERRYHLAGALGAGIAERLFEMKWIQKKDGSRTVTITVRGKEKLKQYLGIEC</sequence>
<dbReference type="EMBL" id="CP021434">
    <property type="protein sequence ID" value="ARU63778.1"/>
    <property type="molecule type" value="Genomic_DNA"/>
</dbReference>
<dbReference type="GO" id="GO:0046686">
    <property type="term" value="P:response to cadmium ion"/>
    <property type="evidence" value="ECO:0007669"/>
    <property type="project" value="TreeGrafter"/>
</dbReference>
<evidence type="ECO:0000256" key="1">
    <source>
        <dbReference type="ARBA" id="ARBA00023125"/>
    </source>
</evidence>
<protein>
    <recommendedName>
        <fullName evidence="2">HTH arsR-type domain-containing protein</fullName>
    </recommendedName>
</protein>
<evidence type="ECO:0000259" key="2">
    <source>
        <dbReference type="PROSITE" id="PS50987"/>
    </source>
</evidence>
<dbReference type="InterPro" id="IPR036388">
    <property type="entry name" value="WH-like_DNA-bd_sf"/>
</dbReference>
<dbReference type="Gene3D" id="1.10.10.10">
    <property type="entry name" value="Winged helix-like DNA-binding domain superfamily/Winged helix DNA-binding domain"/>
    <property type="match status" value="1"/>
</dbReference>
<dbReference type="SMART" id="SM00418">
    <property type="entry name" value="HTH_ARSR"/>
    <property type="match status" value="1"/>
</dbReference>
<dbReference type="Pfam" id="PF12840">
    <property type="entry name" value="HTH_20"/>
    <property type="match status" value="1"/>
</dbReference>
<proteinExistence type="predicted"/>
<dbReference type="Proteomes" id="UP000195437">
    <property type="component" value="Chromosome"/>
</dbReference>
<dbReference type="CDD" id="cd00090">
    <property type="entry name" value="HTH_ARSR"/>
    <property type="match status" value="1"/>
</dbReference>
<evidence type="ECO:0000313" key="3">
    <source>
        <dbReference type="EMBL" id="ARU63778.1"/>
    </source>
</evidence>
<name>A0A1Y0IT57_9BACL</name>
<organism evidence="3 4">
    <name type="scientific">Tumebacillus avium</name>
    <dbReference type="NCBI Taxonomy" id="1903704"/>
    <lineage>
        <taxon>Bacteria</taxon>
        <taxon>Bacillati</taxon>
        <taxon>Bacillota</taxon>
        <taxon>Bacilli</taxon>
        <taxon>Bacillales</taxon>
        <taxon>Alicyclobacillaceae</taxon>
        <taxon>Tumebacillus</taxon>
    </lineage>
</organism>
<dbReference type="SUPFAM" id="SSF46785">
    <property type="entry name" value="Winged helix' DNA-binding domain"/>
    <property type="match status" value="1"/>
</dbReference>
<dbReference type="GO" id="GO:0010288">
    <property type="term" value="P:response to lead ion"/>
    <property type="evidence" value="ECO:0007669"/>
    <property type="project" value="TreeGrafter"/>
</dbReference>
<dbReference type="InterPro" id="IPR001845">
    <property type="entry name" value="HTH_ArsR_DNA-bd_dom"/>
</dbReference>
<dbReference type="PROSITE" id="PS50987">
    <property type="entry name" value="HTH_ARSR_2"/>
    <property type="match status" value="1"/>
</dbReference>
<dbReference type="PANTHER" id="PTHR39168">
    <property type="entry name" value="TRANSCRIPTIONAL REGULATOR-RELATED"/>
    <property type="match status" value="1"/>
</dbReference>
<dbReference type="GO" id="GO:0097063">
    <property type="term" value="F:cadmium ion sensor activity"/>
    <property type="evidence" value="ECO:0007669"/>
    <property type="project" value="TreeGrafter"/>
</dbReference>
<feature type="domain" description="HTH arsR-type" evidence="2">
    <location>
        <begin position="1"/>
        <end position="94"/>
    </location>
</feature>